<comment type="catalytic activity">
    <reaction evidence="6">
        <text>a uridine in RNA = a pseudouridine in RNA</text>
        <dbReference type="Rhea" id="RHEA:48348"/>
        <dbReference type="Rhea" id="RHEA-COMP:12068"/>
        <dbReference type="Rhea" id="RHEA-COMP:12069"/>
        <dbReference type="ChEBI" id="CHEBI:65314"/>
        <dbReference type="ChEBI" id="CHEBI:65315"/>
    </reaction>
</comment>
<dbReference type="PANTHER" id="PTHR21600">
    <property type="entry name" value="MITOCHONDRIAL RNA PSEUDOURIDINE SYNTHASE"/>
    <property type="match status" value="1"/>
</dbReference>
<dbReference type="Pfam" id="PF00849">
    <property type="entry name" value="PseudoU_synth_2"/>
    <property type="match status" value="1"/>
</dbReference>
<dbReference type="InterPro" id="IPR006224">
    <property type="entry name" value="PsdUridine_synth_RluA-like_CS"/>
</dbReference>
<protein>
    <recommendedName>
        <fullName evidence="6">Pseudouridine synthase</fullName>
        <ecNumber evidence="6">5.4.99.-</ecNumber>
    </recommendedName>
</protein>
<evidence type="ECO:0000313" key="10">
    <source>
        <dbReference type="Proteomes" id="UP000288587"/>
    </source>
</evidence>
<evidence type="ECO:0000256" key="2">
    <source>
        <dbReference type="ARBA" id="ARBA00023235"/>
    </source>
</evidence>
<evidence type="ECO:0000256" key="5">
    <source>
        <dbReference type="PROSITE-ProRule" id="PRU00182"/>
    </source>
</evidence>
<feature type="domain" description="RNA-binding S4" evidence="8">
    <location>
        <begin position="48"/>
        <end position="80"/>
    </location>
</feature>
<keyword evidence="2 6" id="KW-0413">Isomerase</keyword>
<dbReference type="InterPro" id="IPR002942">
    <property type="entry name" value="S4_RNA-bd"/>
</dbReference>
<organism evidence="9 10">
    <name type="scientific">Inhella crocodyli</name>
    <dbReference type="NCBI Taxonomy" id="2499851"/>
    <lineage>
        <taxon>Bacteria</taxon>
        <taxon>Pseudomonadati</taxon>
        <taxon>Pseudomonadota</taxon>
        <taxon>Betaproteobacteria</taxon>
        <taxon>Burkholderiales</taxon>
        <taxon>Sphaerotilaceae</taxon>
        <taxon>Inhella</taxon>
    </lineage>
</organism>
<dbReference type="Proteomes" id="UP000288587">
    <property type="component" value="Unassembled WGS sequence"/>
</dbReference>
<dbReference type="InterPro" id="IPR020103">
    <property type="entry name" value="PsdUridine_synth_cat_dom_sf"/>
</dbReference>
<dbReference type="GO" id="GO:0000455">
    <property type="term" value="P:enzyme-directed rRNA pseudouridine synthesis"/>
    <property type="evidence" value="ECO:0007669"/>
    <property type="project" value="UniProtKB-ARBA"/>
</dbReference>
<evidence type="ECO:0000256" key="4">
    <source>
        <dbReference type="PIRSR" id="PIRSR606225-1"/>
    </source>
</evidence>
<dbReference type="PROSITE" id="PS50889">
    <property type="entry name" value="S4"/>
    <property type="match status" value="1"/>
</dbReference>
<dbReference type="InterPro" id="IPR006145">
    <property type="entry name" value="PsdUridine_synth_RsuA/RluA"/>
</dbReference>
<evidence type="ECO:0000256" key="6">
    <source>
        <dbReference type="RuleBase" id="RU362028"/>
    </source>
</evidence>
<gene>
    <name evidence="9" type="ORF">EOD73_00045</name>
</gene>
<dbReference type="Gene3D" id="3.10.290.10">
    <property type="entry name" value="RNA-binding S4 domain"/>
    <property type="match status" value="1"/>
</dbReference>
<reference evidence="9 10" key="1">
    <citation type="submission" date="2019-01" db="EMBL/GenBank/DDBJ databases">
        <authorList>
            <person name="Chen W.-M."/>
        </authorList>
    </citation>
    <scope>NUCLEOTIDE SEQUENCE [LARGE SCALE GENOMIC DNA]</scope>
    <source>
        <strain evidence="9 10">CCP-18</strain>
    </source>
</reference>
<evidence type="ECO:0000259" key="7">
    <source>
        <dbReference type="Pfam" id="PF00849"/>
    </source>
</evidence>
<dbReference type="GO" id="GO:0160140">
    <property type="term" value="F:23S rRNA pseudouridine(1911/1915/1917) synthase activity"/>
    <property type="evidence" value="ECO:0007669"/>
    <property type="project" value="UniProtKB-EC"/>
</dbReference>
<dbReference type="InterPro" id="IPR036986">
    <property type="entry name" value="S4_RNA-bd_sf"/>
</dbReference>
<dbReference type="OrthoDB" id="9785808at2"/>
<keyword evidence="5" id="KW-0694">RNA-binding</keyword>
<evidence type="ECO:0000256" key="3">
    <source>
        <dbReference type="ARBA" id="ARBA00036882"/>
    </source>
</evidence>
<feature type="domain" description="Pseudouridine synthase RsuA/RluA-like" evidence="7">
    <location>
        <begin position="112"/>
        <end position="261"/>
    </location>
</feature>
<comment type="function">
    <text evidence="6">Responsible for synthesis of pseudouridine from uracil.</text>
</comment>
<comment type="caution">
    <text evidence="9">The sequence shown here is derived from an EMBL/GenBank/DDBJ whole genome shotgun (WGS) entry which is preliminary data.</text>
</comment>
<evidence type="ECO:0000313" key="9">
    <source>
        <dbReference type="EMBL" id="RVT88887.1"/>
    </source>
</evidence>
<dbReference type="SUPFAM" id="SSF55120">
    <property type="entry name" value="Pseudouridine synthase"/>
    <property type="match status" value="1"/>
</dbReference>
<comment type="similarity">
    <text evidence="1 6">Belongs to the pseudouridine synthase RluA family.</text>
</comment>
<name>A0A437LU28_9BURK</name>
<dbReference type="GO" id="GO:0003723">
    <property type="term" value="F:RNA binding"/>
    <property type="evidence" value="ECO:0007669"/>
    <property type="project" value="UniProtKB-KW"/>
</dbReference>
<feature type="active site" evidence="4">
    <location>
        <position position="158"/>
    </location>
</feature>
<evidence type="ECO:0000256" key="1">
    <source>
        <dbReference type="ARBA" id="ARBA00010876"/>
    </source>
</evidence>
<sequence length="328" mass="35761">MGGLAPPEDHEFDEAVDGELHSVIAEVSVGLNLQGARLDQCFTEDARAHSRAYVQDLIEQGAVMIDGVVCRQASKRVRLGQGLRIEWRTPESEMAFVPEPVPLDVVFEDETLMVVNKPAGLVVHPAAGNWRGTLLNGLLAHHTAAAHLPRAGIVHRLDKDTSGLMVVAKTLGACQALVKAIAAREVQREYLALCHGAWKTAEAVELPIGRDPQSRVRMAVVPNGRAARTDFTPLAVNERFSLVHCKLHTGRTHQIRVHAASRKHPLVADGVYGGASALGMGRQALHATRLGFAHPSTKRAMQWQQPLPMDMQAACDSLWPDRFTGEWP</sequence>
<dbReference type="PROSITE" id="PS01129">
    <property type="entry name" value="PSI_RLU"/>
    <property type="match status" value="1"/>
</dbReference>
<keyword evidence="10" id="KW-1185">Reference proteome</keyword>
<dbReference type="Pfam" id="PF01479">
    <property type="entry name" value="S4"/>
    <property type="match status" value="1"/>
</dbReference>
<dbReference type="CDD" id="cd00165">
    <property type="entry name" value="S4"/>
    <property type="match status" value="1"/>
</dbReference>
<proteinExistence type="inferred from homology"/>
<dbReference type="CDD" id="cd02869">
    <property type="entry name" value="PseudoU_synth_RluA_like"/>
    <property type="match status" value="1"/>
</dbReference>
<evidence type="ECO:0000259" key="8">
    <source>
        <dbReference type="Pfam" id="PF01479"/>
    </source>
</evidence>
<dbReference type="NCBIfam" id="TIGR00005">
    <property type="entry name" value="rluA_subfam"/>
    <property type="match status" value="1"/>
</dbReference>
<dbReference type="PANTHER" id="PTHR21600:SF44">
    <property type="entry name" value="RIBOSOMAL LARGE SUBUNIT PSEUDOURIDINE SYNTHASE D"/>
    <property type="match status" value="1"/>
</dbReference>
<dbReference type="EC" id="5.4.99.-" evidence="6"/>
<dbReference type="EMBL" id="SACM01000001">
    <property type="protein sequence ID" value="RVT88887.1"/>
    <property type="molecule type" value="Genomic_DNA"/>
</dbReference>
<comment type="catalytic activity">
    <reaction evidence="3">
        <text>uridine(1911/1915/1917) in 23S rRNA = pseudouridine(1911/1915/1917) in 23S rRNA</text>
        <dbReference type="Rhea" id="RHEA:42524"/>
        <dbReference type="Rhea" id="RHEA-COMP:10097"/>
        <dbReference type="Rhea" id="RHEA-COMP:10098"/>
        <dbReference type="ChEBI" id="CHEBI:65314"/>
        <dbReference type="ChEBI" id="CHEBI:65315"/>
        <dbReference type="EC" id="5.4.99.23"/>
    </reaction>
</comment>
<dbReference type="SUPFAM" id="SSF55174">
    <property type="entry name" value="Alpha-L RNA-binding motif"/>
    <property type="match status" value="1"/>
</dbReference>
<dbReference type="AlphaFoldDB" id="A0A437LU28"/>
<dbReference type="Gene3D" id="3.30.2350.10">
    <property type="entry name" value="Pseudouridine synthase"/>
    <property type="match status" value="1"/>
</dbReference>
<dbReference type="InterPro" id="IPR050188">
    <property type="entry name" value="RluA_PseudoU_synthase"/>
</dbReference>
<dbReference type="InterPro" id="IPR006225">
    <property type="entry name" value="PsdUridine_synth_RluC/D"/>
</dbReference>
<accession>A0A437LU28</accession>